<name>A0A5B2VCJ1_9HYPH</name>
<sequence length="270" mass="28178">MPTPSPALAVLLERGILYRCPDRDGLDAALRAGPAAVAVRLDRPDLGLGSLPGLMALRWMQQAGHRPVVLLRPGADAGERSGPAREARWAARLSRCLRTGEGPGDAAVIDTGRWRDGLRERAAWSGPDAALAEALDVIEVGRRFGPVVRVGALDEADALEAGGIQAARLGAGPVASFTAVLAGDSRLRVADGTSRALSLGREPGPWAQALADDVPRLLRLLTDLPLSRIQAWARGAEGGLDAARQALGDSAARLFGEGGLVEEPALREVA</sequence>
<evidence type="ECO:0000313" key="1">
    <source>
        <dbReference type="EMBL" id="KAA2236029.1"/>
    </source>
</evidence>
<protein>
    <submittedName>
        <fullName evidence="1">Uncharacterized protein</fullName>
    </submittedName>
</protein>
<dbReference type="Gene3D" id="3.40.50.620">
    <property type="entry name" value="HUPs"/>
    <property type="match status" value="1"/>
</dbReference>
<organism evidence="1 2">
    <name type="scientific">Salinarimonas soli</name>
    <dbReference type="NCBI Taxonomy" id="1638099"/>
    <lineage>
        <taxon>Bacteria</taxon>
        <taxon>Pseudomonadati</taxon>
        <taxon>Pseudomonadota</taxon>
        <taxon>Alphaproteobacteria</taxon>
        <taxon>Hyphomicrobiales</taxon>
        <taxon>Salinarimonadaceae</taxon>
        <taxon>Salinarimonas</taxon>
    </lineage>
</organism>
<dbReference type="Proteomes" id="UP000323142">
    <property type="component" value="Unassembled WGS sequence"/>
</dbReference>
<evidence type="ECO:0000313" key="2">
    <source>
        <dbReference type="Proteomes" id="UP000323142"/>
    </source>
</evidence>
<dbReference type="RefSeq" id="WP_149819622.1">
    <property type="nucleotide sequence ID" value="NZ_VUOA01000029.1"/>
</dbReference>
<dbReference type="AlphaFoldDB" id="A0A5B2VCJ1"/>
<dbReference type="InterPro" id="IPR014729">
    <property type="entry name" value="Rossmann-like_a/b/a_fold"/>
</dbReference>
<dbReference type="EMBL" id="VUOA01000029">
    <property type="protein sequence ID" value="KAA2236029.1"/>
    <property type="molecule type" value="Genomic_DNA"/>
</dbReference>
<accession>A0A5B2VCJ1</accession>
<gene>
    <name evidence="1" type="ORF">F0L46_16780</name>
</gene>
<reference evidence="1 2" key="1">
    <citation type="submission" date="2019-09" db="EMBL/GenBank/DDBJ databases">
        <title>Salinarimonas rosea gen. nov., sp. nov., a new member of the a-2 subgroup of the Proteobacteria.</title>
        <authorList>
            <person name="Liu J."/>
        </authorList>
    </citation>
    <scope>NUCLEOTIDE SEQUENCE [LARGE SCALE GENOMIC DNA]</scope>
    <source>
        <strain evidence="1 2">BN140002</strain>
    </source>
</reference>
<keyword evidence="2" id="KW-1185">Reference proteome</keyword>
<reference evidence="1 2" key="2">
    <citation type="submission" date="2019-09" db="EMBL/GenBank/DDBJ databases">
        <authorList>
            <person name="Jin C."/>
        </authorList>
    </citation>
    <scope>NUCLEOTIDE SEQUENCE [LARGE SCALE GENOMIC DNA]</scope>
    <source>
        <strain evidence="1 2">BN140002</strain>
    </source>
</reference>
<comment type="caution">
    <text evidence="1">The sequence shown here is derived from an EMBL/GenBank/DDBJ whole genome shotgun (WGS) entry which is preliminary data.</text>
</comment>
<proteinExistence type="predicted"/>